<comment type="caution">
    <text evidence="1">The sequence shown here is derived from an EMBL/GenBank/DDBJ whole genome shotgun (WGS) entry which is preliminary data.</text>
</comment>
<dbReference type="EMBL" id="JAFKMR010000018">
    <property type="protein sequence ID" value="MBN8744553.1"/>
    <property type="molecule type" value="Genomic_DNA"/>
</dbReference>
<gene>
    <name evidence="1" type="ORF">J0I24_09620</name>
</gene>
<name>A0A8I1MYC1_THIA3</name>
<evidence type="ECO:0000313" key="2">
    <source>
        <dbReference type="Proteomes" id="UP000664800"/>
    </source>
</evidence>
<evidence type="ECO:0000313" key="1">
    <source>
        <dbReference type="EMBL" id="MBN8744553.1"/>
    </source>
</evidence>
<organism evidence="1 2">
    <name type="scientific">Thiomonas arsenitoxydans (strain DSM 22701 / CIP 110005 / 3As)</name>
    <dbReference type="NCBI Taxonomy" id="426114"/>
    <lineage>
        <taxon>Bacteria</taxon>
        <taxon>Pseudomonadati</taxon>
        <taxon>Pseudomonadota</taxon>
        <taxon>Betaproteobacteria</taxon>
        <taxon>Burkholderiales</taxon>
        <taxon>Thiomonas</taxon>
    </lineage>
</organism>
<proteinExistence type="predicted"/>
<protein>
    <submittedName>
        <fullName evidence="1">Conjugal transfer protein TrbD</fullName>
    </submittedName>
</protein>
<dbReference type="Proteomes" id="UP000664800">
    <property type="component" value="Unassembled WGS sequence"/>
</dbReference>
<reference evidence="1" key="1">
    <citation type="submission" date="2021-02" db="EMBL/GenBank/DDBJ databases">
        <title>Thiocyanate and organic carbon inputs drive convergent selection for specific autotrophic Afipia and Thiobacillus strains within complex microbiomes.</title>
        <authorList>
            <person name="Huddy R.J."/>
            <person name="Sachdeva R."/>
            <person name="Kadzinga F."/>
            <person name="Kantor R.S."/>
            <person name="Harrison S.T.L."/>
            <person name="Banfield J.F."/>
        </authorList>
    </citation>
    <scope>NUCLEOTIDE SEQUENCE</scope>
    <source>
        <strain evidence="1">SCN18_13_7_16_R3_B_64_19</strain>
    </source>
</reference>
<dbReference type="AlphaFoldDB" id="A0A8I1MYC1"/>
<sequence length="81" mass="8916">MLGGERTLVLGLMTLAGVFVFSLAKLWAAALGIGLWVLGAWALSRAANFDPQLSKTGRRSLAYKRFYPGRATPFGKTREWK</sequence>
<accession>A0A8I1MYC1</accession>